<proteinExistence type="predicted"/>
<accession>A0AAV4GFX0</accession>
<keyword evidence="1" id="KW-1133">Transmembrane helix</keyword>
<evidence type="ECO:0000256" key="1">
    <source>
        <dbReference type="SAM" id="Phobius"/>
    </source>
</evidence>
<comment type="caution">
    <text evidence="2">The sequence shown here is derived from an EMBL/GenBank/DDBJ whole genome shotgun (WGS) entry which is preliminary data.</text>
</comment>
<name>A0AAV4GFX0_9GAST</name>
<dbReference type="AlphaFoldDB" id="A0AAV4GFX0"/>
<keyword evidence="3" id="KW-1185">Reference proteome</keyword>
<gene>
    <name evidence="2" type="ORF">ElyMa_002404000</name>
</gene>
<dbReference type="EMBL" id="BMAT01004928">
    <property type="protein sequence ID" value="GFR83883.1"/>
    <property type="molecule type" value="Genomic_DNA"/>
</dbReference>
<dbReference type="Proteomes" id="UP000762676">
    <property type="component" value="Unassembled WGS sequence"/>
</dbReference>
<sequence length="155" mass="17770">MVIVIDILWNNGRCHTNPMYSKDLRSTFQSTWRPLLIKALRTKWGNVKHENNRSDTARAVRLMVIVSLAAILVKTIILRTLQIIPNTEVRIFTGITTVLFKMFTISSLIIGAVLVEADSMVIFVFCEDIESDKNIFLMRAREKRMVSSDQSLQRA</sequence>
<keyword evidence="1" id="KW-0812">Transmembrane</keyword>
<feature type="transmembrane region" description="Helical" evidence="1">
    <location>
        <begin position="91"/>
        <end position="115"/>
    </location>
</feature>
<evidence type="ECO:0000313" key="2">
    <source>
        <dbReference type="EMBL" id="GFR83883.1"/>
    </source>
</evidence>
<keyword evidence="1" id="KW-0472">Membrane</keyword>
<feature type="transmembrane region" description="Helical" evidence="1">
    <location>
        <begin position="62"/>
        <end position="85"/>
    </location>
</feature>
<evidence type="ECO:0000313" key="3">
    <source>
        <dbReference type="Proteomes" id="UP000762676"/>
    </source>
</evidence>
<reference evidence="2 3" key="1">
    <citation type="journal article" date="2021" name="Elife">
        <title>Chloroplast acquisition without the gene transfer in kleptoplastic sea slugs, Plakobranchus ocellatus.</title>
        <authorList>
            <person name="Maeda T."/>
            <person name="Takahashi S."/>
            <person name="Yoshida T."/>
            <person name="Shimamura S."/>
            <person name="Takaki Y."/>
            <person name="Nagai Y."/>
            <person name="Toyoda A."/>
            <person name="Suzuki Y."/>
            <person name="Arimoto A."/>
            <person name="Ishii H."/>
            <person name="Satoh N."/>
            <person name="Nishiyama T."/>
            <person name="Hasebe M."/>
            <person name="Maruyama T."/>
            <person name="Minagawa J."/>
            <person name="Obokata J."/>
            <person name="Shigenobu S."/>
        </authorList>
    </citation>
    <scope>NUCLEOTIDE SEQUENCE [LARGE SCALE GENOMIC DNA]</scope>
</reference>
<evidence type="ECO:0008006" key="4">
    <source>
        <dbReference type="Google" id="ProtNLM"/>
    </source>
</evidence>
<protein>
    <recommendedName>
        <fullName evidence="4">G-protein coupled receptors family 1 profile domain-containing protein</fullName>
    </recommendedName>
</protein>
<organism evidence="2 3">
    <name type="scientific">Elysia marginata</name>
    <dbReference type="NCBI Taxonomy" id="1093978"/>
    <lineage>
        <taxon>Eukaryota</taxon>
        <taxon>Metazoa</taxon>
        <taxon>Spiralia</taxon>
        <taxon>Lophotrochozoa</taxon>
        <taxon>Mollusca</taxon>
        <taxon>Gastropoda</taxon>
        <taxon>Heterobranchia</taxon>
        <taxon>Euthyneura</taxon>
        <taxon>Panpulmonata</taxon>
        <taxon>Sacoglossa</taxon>
        <taxon>Placobranchoidea</taxon>
        <taxon>Plakobranchidae</taxon>
        <taxon>Elysia</taxon>
    </lineage>
</organism>